<keyword evidence="2" id="KW-1185">Reference proteome</keyword>
<evidence type="ECO:0000313" key="2">
    <source>
        <dbReference type="Proteomes" id="UP000637002"/>
    </source>
</evidence>
<protein>
    <submittedName>
        <fullName evidence="1">Uncharacterized protein</fullName>
    </submittedName>
</protein>
<dbReference type="RefSeq" id="WP_188610653.1">
    <property type="nucleotide sequence ID" value="NZ_BMGG01000006.1"/>
</dbReference>
<gene>
    <name evidence="1" type="ORF">GCM10010994_37070</name>
</gene>
<comment type="caution">
    <text evidence="1">The sequence shown here is derived from an EMBL/GenBank/DDBJ whole genome shotgun (WGS) entry which is preliminary data.</text>
</comment>
<dbReference type="EMBL" id="BMGG01000006">
    <property type="protein sequence ID" value="GGC75211.1"/>
    <property type="molecule type" value="Genomic_DNA"/>
</dbReference>
<name>A0A916XIU8_9HYPH</name>
<organism evidence="1 2">
    <name type="scientific">Chelatococcus reniformis</name>
    <dbReference type="NCBI Taxonomy" id="1494448"/>
    <lineage>
        <taxon>Bacteria</taxon>
        <taxon>Pseudomonadati</taxon>
        <taxon>Pseudomonadota</taxon>
        <taxon>Alphaproteobacteria</taxon>
        <taxon>Hyphomicrobiales</taxon>
        <taxon>Chelatococcaceae</taxon>
        <taxon>Chelatococcus</taxon>
    </lineage>
</organism>
<sequence>MREVVTELFERYEREFNAALAGEPDLEAISRLYDDVFIAATPAGVMTGQNDEELKKVMTAGFSHYRDIGTQRMEVRKIRVEPIDELHAIARVDWRAVYIVGGGEKVIDFTNAYLARLKGDRATVFGWITGDEDAELRRHGVIE</sequence>
<evidence type="ECO:0000313" key="1">
    <source>
        <dbReference type="EMBL" id="GGC75211.1"/>
    </source>
</evidence>
<proteinExistence type="predicted"/>
<dbReference type="Proteomes" id="UP000637002">
    <property type="component" value="Unassembled WGS sequence"/>
</dbReference>
<dbReference type="AlphaFoldDB" id="A0A916XIU8"/>
<reference evidence="1" key="2">
    <citation type="submission" date="2020-09" db="EMBL/GenBank/DDBJ databases">
        <authorList>
            <person name="Sun Q."/>
            <person name="Zhou Y."/>
        </authorList>
    </citation>
    <scope>NUCLEOTIDE SEQUENCE</scope>
    <source>
        <strain evidence="1">CGMCC 1.12919</strain>
    </source>
</reference>
<reference evidence="1" key="1">
    <citation type="journal article" date="2014" name="Int. J. Syst. Evol. Microbiol.">
        <title>Complete genome sequence of Corynebacterium casei LMG S-19264T (=DSM 44701T), isolated from a smear-ripened cheese.</title>
        <authorList>
            <consortium name="US DOE Joint Genome Institute (JGI-PGF)"/>
            <person name="Walter F."/>
            <person name="Albersmeier A."/>
            <person name="Kalinowski J."/>
            <person name="Ruckert C."/>
        </authorList>
    </citation>
    <scope>NUCLEOTIDE SEQUENCE</scope>
    <source>
        <strain evidence="1">CGMCC 1.12919</strain>
    </source>
</reference>
<accession>A0A916XIU8</accession>